<dbReference type="Proteomes" id="UP000011668">
    <property type="component" value="Unassembled WGS sequence"/>
</dbReference>
<dbReference type="HOGENOM" id="CLU_2147552_0_0_1"/>
<reference evidence="2 3" key="1">
    <citation type="journal article" date="2013" name="Nat. Commun.">
        <title>The evolution and pathogenic mechanisms of the rice sheath blight pathogen.</title>
        <authorList>
            <person name="Zheng A."/>
            <person name="Lin R."/>
            <person name="Xu L."/>
            <person name="Qin P."/>
            <person name="Tang C."/>
            <person name="Ai P."/>
            <person name="Zhang D."/>
            <person name="Liu Y."/>
            <person name="Sun Z."/>
            <person name="Feng H."/>
            <person name="Wang Y."/>
            <person name="Chen Y."/>
            <person name="Liang X."/>
            <person name="Fu R."/>
            <person name="Li Q."/>
            <person name="Zhang J."/>
            <person name="Yu X."/>
            <person name="Xie Z."/>
            <person name="Ding L."/>
            <person name="Guan P."/>
            <person name="Tang J."/>
            <person name="Liang Y."/>
            <person name="Wang S."/>
            <person name="Deng Q."/>
            <person name="Li S."/>
            <person name="Zhu J."/>
            <person name="Wang L."/>
            <person name="Liu H."/>
            <person name="Li P."/>
        </authorList>
    </citation>
    <scope>NUCLEOTIDE SEQUENCE [LARGE SCALE GENOMIC DNA]</scope>
    <source>
        <strain evidence="3">AG-1 IA</strain>
    </source>
</reference>
<accession>L8WWX1</accession>
<dbReference type="AlphaFoldDB" id="L8WWX1"/>
<feature type="region of interest" description="Disordered" evidence="1">
    <location>
        <begin position="76"/>
        <end position="112"/>
    </location>
</feature>
<evidence type="ECO:0000313" key="3">
    <source>
        <dbReference type="Proteomes" id="UP000011668"/>
    </source>
</evidence>
<gene>
    <name evidence="2" type="ORF">AG1IA_04642</name>
</gene>
<proteinExistence type="predicted"/>
<evidence type="ECO:0000256" key="1">
    <source>
        <dbReference type="SAM" id="MobiDB-lite"/>
    </source>
</evidence>
<evidence type="ECO:0000313" key="2">
    <source>
        <dbReference type="EMBL" id="ELU41307.1"/>
    </source>
</evidence>
<sequence length="112" mass="12776">MVPVEWRDSPYFTNPYYVRLKGELSPSSEPFRELRKPFRSFQVIVIEPAPHLVVPGSWAAALPPNGDSERPFKELLRKGSHHQHQGSPFPETASKPSKEFRTIRVQGDSHAQ</sequence>
<protein>
    <submittedName>
        <fullName evidence="2">Uncharacterized protein</fullName>
    </submittedName>
</protein>
<keyword evidence="3" id="KW-1185">Reference proteome</keyword>
<name>L8WWX1_THACA</name>
<organism evidence="2 3">
    <name type="scientific">Thanatephorus cucumeris (strain AG1-IA)</name>
    <name type="common">Rice sheath blight fungus</name>
    <name type="synonym">Rhizoctonia solani</name>
    <dbReference type="NCBI Taxonomy" id="983506"/>
    <lineage>
        <taxon>Eukaryota</taxon>
        <taxon>Fungi</taxon>
        <taxon>Dikarya</taxon>
        <taxon>Basidiomycota</taxon>
        <taxon>Agaricomycotina</taxon>
        <taxon>Agaricomycetes</taxon>
        <taxon>Cantharellales</taxon>
        <taxon>Ceratobasidiaceae</taxon>
        <taxon>Rhizoctonia</taxon>
        <taxon>Rhizoctonia solani AG-1</taxon>
    </lineage>
</organism>
<dbReference type="EMBL" id="AFRT01001082">
    <property type="protein sequence ID" value="ELU41307.1"/>
    <property type="molecule type" value="Genomic_DNA"/>
</dbReference>
<comment type="caution">
    <text evidence="2">The sequence shown here is derived from an EMBL/GenBank/DDBJ whole genome shotgun (WGS) entry which is preliminary data.</text>
</comment>